<dbReference type="Proteomes" id="UP000186551">
    <property type="component" value="Unassembled WGS sequence"/>
</dbReference>
<dbReference type="PANTHER" id="PTHR10587:SF133">
    <property type="entry name" value="CHITIN DEACETYLASE 1-RELATED"/>
    <property type="match status" value="1"/>
</dbReference>
<dbReference type="GO" id="GO:0046872">
    <property type="term" value="F:metal ion binding"/>
    <property type="evidence" value="ECO:0007669"/>
    <property type="project" value="UniProtKB-KW"/>
</dbReference>
<dbReference type="CDD" id="cd10917">
    <property type="entry name" value="CE4_NodB_like_6s_7s"/>
    <property type="match status" value="1"/>
</dbReference>
<accession>A0A1Q5PDS6</accession>
<reference evidence="4 5" key="1">
    <citation type="submission" date="2016-03" db="EMBL/GenBank/DDBJ databases">
        <title>Genome sequence of Pontibacter sp. nov., of the family cytophagaceae, isolated from marine sediment of the Yellow Sea, China.</title>
        <authorList>
            <person name="Zhang G."/>
            <person name="Zhang R."/>
        </authorList>
    </citation>
    <scope>NUCLEOTIDE SEQUENCE [LARGE SCALE GENOMIC DNA]</scope>
    <source>
        <strain evidence="4 5">S10-8</strain>
    </source>
</reference>
<gene>
    <name evidence="4" type="ORF">A3841_18945</name>
</gene>
<dbReference type="GO" id="GO:0016020">
    <property type="term" value="C:membrane"/>
    <property type="evidence" value="ECO:0007669"/>
    <property type="project" value="TreeGrafter"/>
</dbReference>
<dbReference type="EMBL" id="LVWA01000005">
    <property type="protein sequence ID" value="OKL40390.1"/>
    <property type="molecule type" value="Genomic_DNA"/>
</dbReference>
<dbReference type="InterPro" id="IPR011330">
    <property type="entry name" value="Glyco_hydro/deAcase_b/a-brl"/>
</dbReference>
<evidence type="ECO:0000256" key="2">
    <source>
        <dbReference type="ARBA" id="ARBA00022801"/>
    </source>
</evidence>
<protein>
    <submittedName>
        <fullName evidence="4">Polysaccharide deacetylase</fullName>
    </submittedName>
</protein>
<dbReference type="SUPFAM" id="SSF88713">
    <property type="entry name" value="Glycoside hydrolase/deacetylase"/>
    <property type="match status" value="1"/>
</dbReference>
<dbReference type="STRING" id="1797110.A3841_18945"/>
<dbReference type="InterPro" id="IPR002509">
    <property type="entry name" value="NODB_dom"/>
</dbReference>
<dbReference type="InterPro" id="IPR050248">
    <property type="entry name" value="Polysacc_deacetylase_ArnD"/>
</dbReference>
<dbReference type="Pfam" id="PF01522">
    <property type="entry name" value="Polysacc_deac_1"/>
    <property type="match status" value="1"/>
</dbReference>
<evidence type="ECO:0000313" key="5">
    <source>
        <dbReference type="Proteomes" id="UP000186551"/>
    </source>
</evidence>
<dbReference type="GO" id="GO:0016810">
    <property type="term" value="F:hydrolase activity, acting on carbon-nitrogen (but not peptide) bonds"/>
    <property type="evidence" value="ECO:0007669"/>
    <property type="project" value="InterPro"/>
</dbReference>
<evidence type="ECO:0000313" key="4">
    <source>
        <dbReference type="EMBL" id="OKL40390.1"/>
    </source>
</evidence>
<evidence type="ECO:0000259" key="3">
    <source>
        <dbReference type="PROSITE" id="PS51677"/>
    </source>
</evidence>
<dbReference type="PROSITE" id="PS51677">
    <property type="entry name" value="NODB"/>
    <property type="match status" value="1"/>
</dbReference>
<name>A0A1Q5PDS6_9BACT</name>
<proteinExistence type="predicted"/>
<keyword evidence="2" id="KW-0378">Hydrolase</keyword>
<sequence>MTDGYGAIVRGDTAVKSIALVFTGDEYGDGGEVIRQKLERHDTRASFFLTGHFYRNPEFAPLVKQLVEEGHYMGAHSDEHLLYCDWARRDSLLVSQKQFSQDLQMNYQRMAGFGIAKADAPYFLPPYEWYNQRIAAWTKQEGLQLVNFTPGTRSTADYTWPEMGNRYVSSEEVYQSIMKYEQQDPHGLNGFILLVHIGTDPRRTDKFYNRLNELLTALKGKGYTFVTIDELL</sequence>
<keyword evidence="5" id="KW-1185">Reference proteome</keyword>
<dbReference type="AlphaFoldDB" id="A0A1Q5PDS6"/>
<dbReference type="Gene3D" id="3.20.20.370">
    <property type="entry name" value="Glycoside hydrolase/deacetylase"/>
    <property type="match status" value="1"/>
</dbReference>
<comment type="caution">
    <text evidence="4">The sequence shown here is derived from an EMBL/GenBank/DDBJ whole genome shotgun (WGS) entry which is preliminary data.</text>
</comment>
<keyword evidence="1" id="KW-0479">Metal-binding</keyword>
<feature type="domain" description="NodB homology" evidence="3">
    <location>
        <begin position="16"/>
        <end position="226"/>
    </location>
</feature>
<organism evidence="4 5">
    <name type="scientific">Pontibacter flavimaris</name>
    <dbReference type="NCBI Taxonomy" id="1797110"/>
    <lineage>
        <taxon>Bacteria</taxon>
        <taxon>Pseudomonadati</taxon>
        <taxon>Bacteroidota</taxon>
        <taxon>Cytophagia</taxon>
        <taxon>Cytophagales</taxon>
        <taxon>Hymenobacteraceae</taxon>
        <taxon>Pontibacter</taxon>
    </lineage>
</organism>
<dbReference type="PANTHER" id="PTHR10587">
    <property type="entry name" value="GLYCOSYL TRANSFERASE-RELATED"/>
    <property type="match status" value="1"/>
</dbReference>
<evidence type="ECO:0000256" key="1">
    <source>
        <dbReference type="ARBA" id="ARBA00022723"/>
    </source>
</evidence>
<dbReference type="GO" id="GO:0005975">
    <property type="term" value="P:carbohydrate metabolic process"/>
    <property type="evidence" value="ECO:0007669"/>
    <property type="project" value="InterPro"/>
</dbReference>